<dbReference type="InterPro" id="IPR014710">
    <property type="entry name" value="RmlC-like_jellyroll"/>
</dbReference>
<dbReference type="Pfam" id="PF00027">
    <property type="entry name" value="cNMP_binding"/>
    <property type="match status" value="1"/>
</dbReference>
<protein>
    <recommendedName>
        <fullName evidence="3">Cyclic nucleotide-binding domain-containing protein</fullName>
    </recommendedName>
</protein>
<evidence type="ECO:0000256" key="2">
    <source>
        <dbReference type="SAM" id="MobiDB-lite"/>
    </source>
</evidence>
<feature type="region of interest" description="Disordered" evidence="2">
    <location>
        <begin position="670"/>
        <end position="690"/>
    </location>
</feature>
<dbReference type="Proteomes" id="UP000039865">
    <property type="component" value="Unassembled WGS sequence"/>
</dbReference>
<feature type="region of interest" description="Disordered" evidence="2">
    <location>
        <begin position="207"/>
        <end position="232"/>
    </location>
</feature>
<dbReference type="EMBL" id="CCKQ01004395">
    <property type="protein sequence ID" value="CDW75551.1"/>
    <property type="molecule type" value="Genomic_DNA"/>
</dbReference>
<evidence type="ECO:0000313" key="4">
    <source>
        <dbReference type="EMBL" id="CDW75551.1"/>
    </source>
</evidence>
<dbReference type="InterPro" id="IPR000595">
    <property type="entry name" value="cNMP-bd_dom"/>
</dbReference>
<dbReference type="InterPro" id="IPR018490">
    <property type="entry name" value="cNMP-bd_dom_sf"/>
</dbReference>
<feature type="coiled-coil region" evidence="1">
    <location>
        <begin position="270"/>
        <end position="297"/>
    </location>
</feature>
<gene>
    <name evidence="4" type="primary">Contig12487.g13320</name>
    <name evidence="4" type="ORF">STYLEM_4541</name>
</gene>
<keyword evidence="5" id="KW-1185">Reference proteome</keyword>
<proteinExistence type="predicted"/>
<accession>A0A078A039</accession>
<dbReference type="Gene3D" id="2.60.120.10">
    <property type="entry name" value="Jelly Rolls"/>
    <property type="match status" value="1"/>
</dbReference>
<evidence type="ECO:0000259" key="3">
    <source>
        <dbReference type="PROSITE" id="PS50042"/>
    </source>
</evidence>
<dbReference type="PANTHER" id="PTHR23011">
    <property type="entry name" value="CYCLIC NUCLEOTIDE-BINDING DOMAIN CONTAINING PROTEIN"/>
    <property type="match status" value="1"/>
</dbReference>
<dbReference type="OrthoDB" id="2021138at2759"/>
<feature type="domain" description="Cyclic nucleotide-binding" evidence="3">
    <location>
        <begin position="374"/>
        <end position="451"/>
    </location>
</feature>
<dbReference type="PANTHER" id="PTHR23011:SF28">
    <property type="entry name" value="CYCLIC NUCLEOTIDE-BINDING DOMAIN CONTAINING PROTEIN"/>
    <property type="match status" value="1"/>
</dbReference>
<dbReference type="InParanoid" id="A0A078A039"/>
<dbReference type="CDD" id="cd00038">
    <property type="entry name" value="CAP_ED"/>
    <property type="match status" value="1"/>
</dbReference>
<feature type="compositionally biased region" description="Low complexity" evidence="2">
    <location>
        <begin position="216"/>
        <end position="232"/>
    </location>
</feature>
<feature type="compositionally biased region" description="Polar residues" evidence="2">
    <location>
        <begin position="671"/>
        <end position="690"/>
    </location>
</feature>
<dbReference type="SUPFAM" id="SSF51206">
    <property type="entry name" value="cAMP-binding domain-like"/>
    <property type="match status" value="1"/>
</dbReference>
<evidence type="ECO:0000313" key="5">
    <source>
        <dbReference type="Proteomes" id="UP000039865"/>
    </source>
</evidence>
<organism evidence="4 5">
    <name type="scientific">Stylonychia lemnae</name>
    <name type="common">Ciliate</name>
    <dbReference type="NCBI Taxonomy" id="5949"/>
    <lineage>
        <taxon>Eukaryota</taxon>
        <taxon>Sar</taxon>
        <taxon>Alveolata</taxon>
        <taxon>Ciliophora</taxon>
        <taxon>Intramacronucleata</taxon>
        <taxon>Spirotrichea</taxon>
        <taxon>Stichotrichia</taxon>
        <taxon>Sporadotrichida</taxon>
        <taxon>Oxytrichidae</taxon>
        <taxon>Stylonychinae</taxon>
        <taxon>Stylonychia</taxon>
    </lineage>
</organism>
<dbReference type="SMART" id="SM00100">
    <property type="entry name" value="cNMP"/>
    <property type="match status" value="1"/>
</dbReference>
<dbReference type="AlphaFoldDB" id="A0A078A039"/>
<evidence type="ECO:0000256" key="1">
    <source>
        <dbReference type="SAM" id="Coils"/>
    </source>
</evidence>
<name>A0A078A039_STYLE</name>
<sequence length="690" mass="80680">MKSKQSAVKEKYSFSNQATISNNKHRLESQYQDSVYSQEAYSNNMHFLTNQSAGTQQNYLNSNLPMTLEIGSHLDISPIPSMNKNPSSFLPKISSPSKSSFKDLKLLNQLTISLAKDLPKNQRNKREFLASPQMQGSITQRGQIRVAIQNAQSKEREEFKEIISKIDHQKNGELTKDILNKYQNSNLVSDFGNLWVKGRLSLDKLHMKQKQDNRNQDNNTSTNNNTNHNIIQNKSLERVIQEKLLLKQKRVRNSWKTTDLGLRLQTENPTEEQQRLYEEFKEKMRRIAEQKKRDEDDFGESVLDKPQIFLNALSDGQPKSQDENTSDRVELKRYLKQEKEKIFNISKIASKSPDYRNQEEKHYFMMYLKFKVLFFKSIQKEVLNMLTEKFAFKEYKEDEVIMRKGDDGDFMCVIIKGEVGVYIDVEVKNCIVILGENKVFGERALETDDKRRLEYLSSCNKYFYNSFQGNNQWEVCATKKQILYKVKDIKPGDIFGHEEMIQEREQKFSSARDLIQAPVQRNCRVRALALSDLIYFNKNDFFEFFNEVDLKILKQNSQVIDKEDIVNRIRKNNMNKKQINDAILNATQLNYISSEVGGAVKHQRNHMNSRDRKMQKLNPWFQKVKTNKTVSPQVLREDEKIKVLNVTKNKIMVDEKKNYIQDYFSPRDQIASGSGNVSPMKSSEIVKQQL</sequence>
<keyword evidence="1" id="KW-0175">Coiled coil</keyword>
<reference evidence="4 5" key="1">
    <citation type="submission" date="2014-06" db="EMBL/GenBank/DDBJ databases">
        <authorList>
            <person name="Swart Estienne"/>
        </authorList>
    </citation>
    <scope>NUCLEOTIDE SEQUENCE [LARGE SCALE GENOMIC DNA]</scope>
    <source>
        <strain evidence="4 5">130c</strain>
    </source>
</reference>
<dbReference type="PROSITE" id="PS50042">
    <property type="entry name" value="CNMP_BINDING_3"/>
    <property type="match status" value="1"/>
</dbReference>